<comment type="caution">
    <text evidence="1">The sequence shown here is derived from an EMBL/GenBank/DDBJ whole genome shotgun (WGS) entry which is preliminary data.</text>
</comment>
<reference evidence="1 2" key="1">
    <citation type="submission" date="2021-04" db="EMBL/GenBank/DDBJ databases">
        <authorList>
            <person name="De Guttry C."/>
            <person name="Zahm M."/>
            <person name="Klopp C."/>
            <person name="Cabau C."/>
            <person name="Louis A."/>
            <person name="Berthelot C."/>
            <person name="Parey E."/>
            <person name="Roest Crollius H."/>
            <person name="Montfort J."/>
            <person name="Robinson-Rechavi M."/>
            <person name="Bucao C."/>
            <person name="Bouchez O."/>
            <person name="Gislard M."/>
            <person name="Lluch J."/>
            <person name="Milhes M."/>
            <person name="Lampietro C."/>
            <person name="Lopez Roques C."/>
            <person name="Donnadieu C."/>
            <person name="Braasch I."/>
            <person name="Desvignes T."/>
            <person name="Postlethwait J."/>
            <person name="Bobe J."/>
            <person name="Wedekind C."/>
            <person name="Guiguen Y."/>
        </authorList>
    </citation>
    <scope>NUCLEOTIDE SEQUENCE [LARGE SCALE GENOMIC DNA]</scope>
    <source>
        <strain evidence="1">Cs_M1</strain>
        <tissue evidence="1">Blood</tissue>
    </source>
</reference>
<keyword evidence="2" id="KW-1185">Reference proteome</keyword>
<dbReference type="AlphaFoldDB" id="A0AAN8M1G3"/>
<name>A0AAN8M1G3_9TELE</name>
<evidence type="ECO:0000313" key="2">
    <source>
        <dbReference type="Proteomes" id="UP001356427"/>
    </source>
</evidence>
<evidence type="ECO:0000313" key="1">
    <source>
        <dbReference type="EMBL" id="KAK6319854.1"/>
    </source>
</evidence>
<organism evidence="1 2">
    <name type="scientific">Coregonus suidteri</name>
    <dbReference type="NCBI Taxonomy" id="861788"/>
    <lineage>
        <taxon>Eukaryota</taxon>
        <taxon>Metazoa</taxon>
        <taxon>Chordata</taxon>
        <taxon>Craniata</taxon>
        <taxon>Vertebrata</taxon>
        <taxon>Euteleostomi</taxon>
        <taxon>Actinopterygii</taxon>
        <taxon>Neopterygii</taxon>
        <taxon>Teleostei</taxon>
        <taxon>Protacanthopterygii</taxon>
        <taxon>Salmoniformes</taxon>
        <taxon>Salmonidae</taxon>
        <taxon>Coregoninae</taxon>
        <taxon>Coregonus</taxon>
    </lineage>
</organism>
<protein>
    <submittedName>
        <fullName evidence="1">Uncharacterized protein</fullName>
    </submittedName>
</protein>
<dbReference type="Proteomes" id="UP001356427">
    <property type="component" value="Unassembled WGS sequence"/>
</dbReference>
<sequence length="74" mass="8441">MGWSQFNLLENVALRRVATQSSLVTYVWITNSDANPDDLGCAEIRIDVLSSPKSDQERPKMSSVIRWRVTTSLW</sequence>
<dbReference type="EMBL" id="JAGTTL010000007">
    <property type="protein sequence ID" value="KAK6319854.1"/>
    <property type="molecule type" value="Genomic_DNA"/>
</dbReference>
<proteinExistence type="predicted"/>
<accession>A0AAN8M1G3</accession>
<gene>
    <name evidence="1" type="ORF">J4Q44_G00089610</name>
</gene>